<dbReference type="EMBL" id="CP139487">
    <property type="protein sequence ID" value="WPU64544.1"/>
    <property type="molecule type" value="Genomic_DNA"/>
</dbReference>
<dbReference type="AlphaFoldDB" id="A0AAX4HMP4"/>
<dbReference type="InterPro" id="IPR050832">
    <property type="entry name" value="Bact_Acetyltransf"/>
</dbReference>
<accession>A0AAX4HMP4</accession>
<dbReference type="GO" id="GO:0016747">
    <property type="term" value="F:acyltransferase activity, transferring groups other than amino-acyl groups"/>
    <property type="evidence" value="ECO:0007669"/>
    <property type="project" value="InterPro"/>
</dbReference>
<sequence length="163" mass="18909">METRNYFVRRAQHSDAQPIIDSHDRSIREICSKDYTQEQIDAWSARKLKTEHWCQTIDRDFVWVVELDSEVRGFGHLAKMDDEVAEVMGLYFTPELLGLGAGKELFRVLITEAKSLKIKRLQLLATITAKSFYEKFGFKQIEGRCSIEMRGVDIPCFPMESIL</sequence>
<dbReference type="RefSeq" id="WP_321393529.1">
    <property type="nucleotide sequence ID" value="NZ_CP139487.1"/>
</dbReference>
<keyword evidence="5" id="KW-1185">Reference proteome</keyword>
<organism evidence="4 5">
    <name type="scientific">Peredibacter starrii</name>
    <dbReference type="NCBI Taxonomy" id="28202"/>
    <lineage>
        <taxon>Bacteria</taxon>
        <taxon>Pseudomonadati</taxon>
        <taxon>Bdellovibrionota</taxon>
        <taxon>Bacteriovoracia</taxon>
        <taxon>Bacteriovoracales</taxon>
        <taxon>Bacteriovoracaceae</taxon>
        <taxon>Peredibacter</taxon>
    </lineage>
</organism>
<feature type="domain" description="N-acetyltransferase" evidence="3">
    <location>
        <begin position="6"/>
        <end position="163"/>
    </location>
</feature>
<reference evidence="4 5" key="1">
    <citation type="submission" date="2023-11" db="EMBL/GenBank/DDBJ databases">
        <title>Peredibacter starrii A3.12.</title>
        <authorList>
            <person name="Mitchell R.J."/>
        </authorList>
    </citation>
    <scope>NUCLEOTIDE SEQUENCE [LARGE SCALE GENOMIC DNA]</scope>
    <source>
        <strain evidence="4 5">A3.12</strain>
    </source>
</reference>
<evidence type="ECO:0000256" key="1">
    <source>
        <dbReference type="ARBA" id="ARBA00022679"/>
    </source>
</evidence>
<dbReference type="PANTHER" id="PTHR43877:SF2">
    <property type="entry name" value="AMINOALKYLPHOSPHONATE N-ACETYLTRANSFERASE-RELATED"/>
    <property type="match status" value="1"/>
</dbReference>
<dbReference type="InterPro" id="IPR016181">
    <property type="entry name" value="Acyl_CoA_acyltransferase"/>
</dbReference>
<dbReference type="PANTHER" id="PTHR43877">
    <property type="entry name" value="AMINOALKYLPHOSPHONATE N-ACETYLTRANSFERASE-RELATED-RELATED"/>
    <property type="match status" value="1"/>
</dbReference>
<evidence type="ECO:0000259" key="3">
    <source>
        <dbReference type="PROSITE" id="PS51186"/>
    </source>
</evidence>
<evidence type="ECO:0000313" key="4">
    <source>
        <dbReference type="EMBL" id="WPU64544.1"/>
    </source>
</evidence>
<proteinExistence type="predicted"/>
<evidence type="ECO:0000256" key="2">
    <source>
        <dbReference type="ARBA" id="ARBA00023315"/>
    </source>
</evidence>
<dbReference type="SUPFAM" id="SSF55729">
    <property type="entry name" value="Acyl-CoA N-acyltransferases (Nat)"/>
    <property type="match status" value="1"/>
</dbReference>
<dbReference type="InterPro" id="IPR000182">
    <property type="entry name" value="GNAT_dom"/>
</dbReference>
<dbReference type="Pfam" id="PF13673">
    <property type="entry name" value="Acetyltransf_10"/>
    <property type="match status" value="1"/>
</dbReference>
<keyword evidence="1" id="KW-0808">Transferase</keyword>
<dbReference type="Proteomes" id="UP001324634">
    <property type="component" value="Chromosome"/>
</dbReference>
<keyword evidence="2" id="KW-0012">Acyltransferase</keyword>
<dbReference type="Gene3D" id="3.40.630.30">
    <property type="match status" value="1"/>
</dbReference>
<name>A0AAX4HMP4_9BACT</name>
<dbReference type="PROSITE" id="PS51186">
    <property type="entry name" value="GNAT"/>
    <property type="match status" value="1"/>
</dbReference>
<gene>
    <name evidence="4" type="ORF">SOO65_17770</name>
</gene>
<protein>
    <submittedName>
        <fullName evidence="4">GNAT family N-acetyltransferase</fullName>
    </submittedName>
</protein>
<dbReference type="KEGG" id="psti:SOO65_17770"/>
<evidence type="ECO:0000313" key="5">
    <source>
        <dbReference type="Proteomes" id="UP001324634"/>
    </source>
</evidence>